<dbReference type="STRING" id="1824.SAMN05444423_101310"/>
<dbReference type="RefSeq" id="WP_019050145.1">
    <property type="nucleotide sequence ID" value="NZ_BAFO02000027.1"/>
</dbReference>
<evidence type="ECO:0000256" key="1">
    <source>
        <dbReference type="SAM" id="SignalP"/>
    </source>
</evidence>
<accession>U5EJ92</accession>
<reference evidence="2 3" key="1">
    <citation type="journal article" date="2014" name="BMC Genomics">
        <title>Genome based analysis of type-I polyketide synthase and nonribosomal peptide synthetase gene clusters in seven strains of five representative Nocardia species.</title>
        <authorList>
            <person name="Komaki H."/>
            <person name="Ichikawa N."/>
            <person name="Hosoyama A."/>
            <person name="Takahashi-Nakaguchi A."/>
            <person name="Matsuzawa T."/>
            <person name="Suzuki K."/>
            <person name="Fujita N."/>
            <person name="Gonoi T."/>
        </authorList>
    </citation>
    <scope>NUCLEOTIDE SEQUENCE [LARGE SCALE GENOMIC DNA]</scope>
    <source>
        <strain evidence="2 3">NBRC 15531</strain>
    </source>
</reference>
<feature type="chain" id="PRO_5004659965" description="Secreted protein" evidence="1">
    <location>
        <begin position="26"/>
        <end position="79"/>
    </location>
</feature>
<dbReference type="AlphaFoldDB" id="U5EJ92"/>
<protein>
    <recommendedName>
        <fullName evidence="4">Secreted protein</fullName>
    </recommendedName>
</protein>
<dbReference type="Proteomes" id="UP000017048">
    <property type="component" value="Unassembled WGS sequence"/>
</dbReference>
<feature type="signal peptide" evidence="1">
    <location>
        <begin position="1"/>
        <end position="25"/>
    </location>
</feature>
<evidence type="ECO:0000313" key="2">
    <source>
        <dbReference type="EMBL" id="GAD85184.1"/>
    </source>
</evidence>
<organism evidence="2 3">
    <name type="scientific">Nocardia asteroides NBRC 15531</name>
    <dbReference type="NCBI Taxonomy" id="1110697"/>
    <lineage>
        <taxon>Bacteria</taxon>
        <taxon>Bacillati</taxon>
        <taxon>Actinomycetota</taxon>
        <taxon>Actinomycetes</taxon>
        <taxon>Mycobacteriales</taxon>
        <taxon>Nocardiaceae</taxon>
        <taxon>Nocardia</taxon>
    </lineage>
</organism>
<dbReference type="EMBL" id="BAFO02000027">
    <property type="protein sequence ID" value="GAD85184.1"/>
    <property type="molecule type" value="Genomic_DNA"/>
</dbReference>
<keyword evidence="1" id="KW-0732">Signal</keyword>
<proteinExistence type="predicted"/>
<evidence type="ECO:0008006" key="4">
    <source>
        <dbReference type="Google" id="ProtNLM"/>
    </source>
</evidence>
<sequence length="79" mass="8437">MIKKFVVGTVLTAATVLGGAGMALAETTPYDSLAGPWPSSSACQRAAEQLNSNGKNPTTSCFQMEGRDGWWFYYAVVID</sequence>
<keyword evidence="3" id="KW-1185">Reference proteome</keyword>
<gene>
    <name evidence="2" type="ORF">NCAST_27_00060</name>
</gene>
<comment type="caution">
    <text evidence="2">The sequence shown here is derived from an EMBL/GenBank/DDBJ whole genome shotgun (WGS) entry which is preliminary data.</text>
</comment>
<name>U5EJ92_NOCAS</name>
<dbReference type="GeneID" id="91514391"/>
<evidence type="ECO:0000313" key="3">
    <source>
        <dbReference type="Proteomes" id="UP000017048"/>
    </source>
</evidence>